<organism evidence="2 3">
    <name type="scientific">Elysia marginata</name>
    <dbReference type="NCBI Taxonomy" id="1093978"/>
    <lineage>
        <taxon>Eukaryota</taxon>
        <taxon>Metazoa</taxon>
        <taxon>Spiralia</taxon>
        <taxon>Lophotrochozoa</taxon>
        <taxon>Mollusca</taxon>
        <taxon>Gastropoda</taxon>
        <taxon>Heterobranchia</taxon>
        <taxon>Euthyneura</taxon>
        <taxon>Panpulmonata</taxon>
        <taxon>Sacoglossa</taxon>
        <taxon>Placobranchoidea</taxon>
        <taxon>Plakobranchidae</taxon>
        <taxon>Elysia</taxon>
    </lineage>
</organism>
<proteinExistence type="predicted"/>
<dbReference type="EMBL" id="BMAT01011808">
    <property type="protein sequence ID" value="GFR79693.1"/>
    <property type="molecule type" value="Genomic_DNA"/>
</dbReference>
<sequence length="191" mass="21237">MILEPELSFTAFLPSSTEKGTNAYKTSPPSRPDDQGKKTIDKMNKLRVCQATMIYQIQYCTRPSDILTSYAELSPQHQKPHGRVSRQPCRYQHNTITTSLTGVVKWVGRKQAGKCLRVRECRGKANLVHGRQVKGETLASVPLGVTAPEPLCSPSHLNVAQHPPIGGSYIIQCGNHRQSHLAVDTRKFLVH</sequence>
<accession>A0AAV4G285</accession>
<feature type="region of interest" description="Disordered" evidence="1">
    <location>
        <begin position="18"/>
        <end position="38"/>
    </location>
</feature>
<gene>
    <name evidence="2" type="ORF">ElyMa_005882200</name>
</gene>
<protein>
    <submittedName>
        <fullName evidence="2">Uncharacterized protein</fullName>
    </submittedName>
</protein>
<reference evidence="2 3" key="1">
    <citation type="journal article" date="2021" name="Elife">
        <title>Chloroplast acquisition without the gene transfer in kleptoplastic sea slugs, Plakobranchus ocellatus.</title>
        <authorList>
            <person name="Maeda T."/>
            <person name="Takahashi S."/>
            <person name="Yoshida T."/>
            <person name="Shimamura S."/>
            <person name="Takaki Y."/>
            <person name="Nagai Y."/>
            <person name="Toyoda A."/>
            <person name="Suzuki Y."/>
            <person name="Arimoto A."/>
            <person name="Ishii H."/>
            <person name="Satoh N."/>
            <person name="Nishiyama T."/>
            <person name="Hasebe M."/>
            <person name="Maruyama T."/>
            <person name="Minagawa J."/>
            <person name="Obokata J."/>
            <person name="Shigenobu S."/>
        </authorList>
    </citation>
    <scope>NUCLEOTIDE SEQUENCE [LARGE SCALE GENOMIC DNA]</scope>
</reference>
<evidence type="ECO:0000313" key="3">
    <source>
        <dbReference type="Proteomes" id="UP000762676"/>
    </source>
</evidence>
<evidence type="ECO:0000256" key="1">
    <source>
        <dbReference type="SAM" id="MobiDB-lite"/>
    </source>
</evidence>
<comment type="caution">
    <text evidence="2">The sequence shown here is derived from an EMBL/GenBank/DDBJ whole genome shotgun (WGS) entry which is preliminary data.</text>
</comment>
<feature type="compositionally biased region" description="Polar residues" evidence="1">
    <location>
        <begin position="18"/>
        <end position="28"/>
    </location>
</feature>
<evidence type="ECO:0000313" key="2">
    <source>
        <dbReference type="EMBL" id="GFR79693.1"/>
    </source>
</evidence>
<keyword evidence="3" id="KW-1185">Reference proteome</keyword>
<dbReference type="AlphaFoldDB" id="A0AAV4G285"/>
<dbReference type="Proteomes" id="UP000762676">
    <property type="component" value="Unassembled WGS sequence"/>
</dbReference>
<name>A0AAV4G285_9GAST</name>